<dbReference type="InterPro" id="IPR036691">
    <property type="entry name" value="Endo/exonu/phosph_ase_sf"/>
</dbReference>
<dbReference type="PANTHER" id="PTHR33710">
    <property type="entry name" value="BNAC02G09200D PROTEIN"/>
    <property type="match status" value="1"/>
</dbReference>
<reference evidence="3" key="1">
    <citation type="submission" date="2016-06" db="EMBL/GenBank/DDBJ databases">
        <title>Parallel loss of symbiosis genes in relatives of nitrogen-fixing non-legume Parasponia.</title>
        <authorList>
            <person name="Van Velzen R."/>
            <person name="Holmer R."/>
            <person name="Bu F."/>
            <person name="Rutten L."/>
            <person name="Van Zeijl A."/>
            <person name="Liu W."/>
            <person name="Santuari L."/>
            <person name="Cao Q."/>
            <person name="Sharma T."/>
            <person name="Shen D."/>
            <person name="Roswanjaya Y."/>
            <person name="Wardhani T."/>
            <person name="Kalhor M.S."/>
            <person name="Jansen J."/>
            <person name="Van den Hoogen J."/>
            <person name="Gungor B."/>
            <person name="Hartog M."/>
            <person name="Hontelez J."/>
            <person name="Verver J."/>
            <person name="Yang W.-C."/>
            <person name="Schijlen E."/>
            <person name="Repin R."/>
            <person name="Schilthuizen M."/>
            <person name="Schranz E."/>
            <person name="Heidstra R."/>
            <person name="Miyata K."/>
            <person name="Fedorova E."/>
            <person name="Kohlen W."/>
            <person name="Bisseling T."/>
            <person name="Smit S."/>
            <person name="Geurts R."/>
        </authorList>
    </citation>
    <scope>NUCLEOTIDE SEQUENCE [LARGE SCALE GENOMIC DNA]</scope>
    <source>
        <strain evidence="3">cv. WU1-14</strain>
    </source>
</reference>
<name>A0A2P5D0I2_PARAD</name>
<dbReference type="SUPFAM" id="SSF56219">
    <property type="entry name" value="DNase I-like"/>
    <property type="match status" value="1"/>
</dbReference>
<evidence type="ECO:0000313" key="2">
    <source>
        <dbReference type="EMBL" id="PON66735.1"/>
    </source>
</evidence>
<accession>A0A2P5D0I2</accession>
<organism evidence="2 3">
    <name type="scientific">Parasponia andersonii</name>
    <name type="common">Sponia andersonii</name>
    <dbReference type="NCBI Taxonomy" id="3476"/>
    <lineage>
        <taxon>Eukaryota</taxon>
        <taxon>Viridiplantae</taxon>
        <taxon>Streptophyta</taxon>
        <taxon>Embryophyta</taxon>
        <taxon>Tracheophyta</taxon>
        <taxon>Spermatophyta</taxon>
        <taxon>Magnoliopsida</taxon>
        <taxon>eudicotyledons</taxon>
        <taxon>Gunneridae</taxon>
        <taxon>Pentapetalae</taxon>
        <taxon>rosids</taxon>
        <taxon>fabids</taxon>
        <taxon>Rosales</taxon>
        <taxon>Cannabaceae</taxon>
        <taxon>Parasponia</taxon>
    </lineage>
</organism>
<dbReference type="Proteomes" id="UP000237105">
    <property type="component" value="Unassembled WGS sequence"/>
</dbReference>
<dbReference type="EMBL" id="JXTB01000077">
    <property type="protein sequence ID" value="PON66735.1"/>
    <property type="molecule type" value="Genomic_DNA"/>
</dbReference>
<proteinExistence type="predicted"/>
<keyword evidence="2" id="KW-0540">Nuclease</keyword>
<keyword evidence="2" id="KW-0255">Endonuclease</keyword>
<dbReference type="GO" id="GO:0004527">
    <property type="term" value="F:exonuclease activity"/>
    <property type="evidence" value="ECO:0007669"/>
    <property type="project" value="UniProtKB-KW"/>
</dbReference>
<evidence type="ECO:0000256" key="1">
    <source>
        <dbReference type="SAM" id="MobiDB-lite"/>
    </source>
</evidence>
<keyword evidence="2" id="KW-0269">Exonuclease</keyword>
<keyword evidence="3" id="KW-1185">Reference proteome</keyword>
<evidence type="ECO:0000313" key="3">
    <source>
        <dbReference type="Proteomes" id="UP000237105"/>
    </source>
</evidence>
<dbReference type="GO" id="GO:0004519">
    <property type="term" value="F:endonuclease activity"/>
    <property type="evidence" value="ECO:0007669"/>
    <property type="project" value="UniProtKB-KW"/>
</dbReference>
<sequence>MQAFQQIKASSQPVNQLGNPKNVVSKNETSLQLKTNVNFVPNLDFRETSLPCPGVLRENLMLELLEVESTPRASDLGCMGAHFTWTNGRDIHNLVKERLDRAIYCPQWIINFPKAGMQILLIIESDHGPIVVDTEMESEKLASPFRFLDAWSKDSFCRVMIAEAWKTGVLGFKSF</sequence>
<dbReference type="PANTHER" id="PTHR33710:SF77">
    <property type="entry name" value="DNASE I-LIKE SUPERFAMILY PROTEIN"/>
    <property type="match status" value="1"/>
</dbReference>
<keyword evidence="2" id="KW-0378">Hydrolase</keyword>
<dbReference type="AlphaFoldDB" id="A0A2P5D0I2"/>
<dbReference type="STRING" id="3476.A0A2P5D0I2"/>
<dbReference type="OrthoDB" id="1191567at2759"/>
<feature type="region of interest" description="Disordered" evidence="1">
    <location>
        <begin position="1"/>
        <end position="21"/>
    </location>
</feature>
<protein>
    <submittedName>
        <fullName evidence="2">Endonuclease/exonuclease/phosphatase</fullName>
    </submittedName>
</protein>
<gene>
    <name evidence="2" type="ORF">PanWU01x14_107720</name>
</gene>
<comment type="caution">
    <text evidence="2">The sequence shown here is derived from an EMBL/GenBank/DDBJ whole genome shotgun (WGS) entry which is preliminary data.</text>
</comment>